<reference evidence="1" key="1">
    <citation type="journal article" date="2021" name="Proc. Natl. Acad. Sci. U.S.A.">
        <title>A Catalog of Tens of Thousands of Viruses from Human Metagenomes Reveals Hidden Associations with Chronic Diseases.</title>
        <authorList>
            <person name="Tisza M.J."/>
            <person name="Buck C.B."/>
        </authorList>
    </citation>
    <scope>NUCLEOTIDE SEQUENCE</scope>
    <source>
        <strain evidence="1">CtAjZ17</strain>
    </source>
</reference>
<accession>A0A8S5SPG7</accession>
<proteinExistence type="predicted"/>
<dbReference type="EMBL" id="BK032639">
    <property type="protein sequence ID" value="DAF52583.1"/>
    <property type="molecule type" value="Genomic_DNA"/>
</dbReference>
<organism evidence="1">
    <name type="scientific">Siphoviridae sp. ctAjZ17</name>
    <dbReference type="NCBI Taxonomy" id="2827797"/>
    <lineage>
        <taxon>Viruses</taxon>
        <taxon>Duplodnaviria</taxon>
        <taxon>Heunggongvirae</taxon>
        <taxon>Uroviricota</taxon>
        <taxon>Caudoviricetes</taxon>
    </lineage>
</organism>
<protein>
    <submittedName>
        <fullName evidence="1">Uncharacterized protein</fullName>
    </submittedName>
</protein>
<evidence type="ECO:0000313" key="1">
    <source>
        <dbReference type="EMBL" id="DAF52583.1"/>
    </source>
</evidence>
<sequence length="75" mass="8303">MNYRTEKIIIDDNGQKFKVGDTVGVTFNKASGHEGGGFGSATIAKITDTGFQYSQGGKRPKTVQLKNIKEIYKYR</sequence>
<name>A0A8S5SPG7_9CAUD</name>